<accession>A0A0X3BP00</accession>
<proteinExistence type="predicted"/>
<dbReference type="EMBL" id="LT158599">
    <property type="protein sequence ID" value="CVK33747.1"/>
    <property type="molecule type" value="Genomic_DNA"/>
</dbReference>
<dbReference type="KEGG" id="mema:MMAB1_2534"/>
<reference evidence="1 2" key="1">
    <citation type="submission" date="2016-01" db="EMBL/GenBank/DDBJ databases">
        <authorList>
            <person name="Manzoor S."/>
        </authorList>
    </citation>
    <scope>NUCLEOTIDE SEQUENCE [LARGE SCALE GENOMIC DNA]</scope>
    <source>
        <strain evidence="1">Methanoculleus sp MAB1</strain>
    </source>
</reference>
<sequence length="28" mass="3356">MGKWMLYYPYGNKDLLDSQSWVGKNIFT</sequence>
<gene>
    <name evidence="1" type="ORF">MMAB1_2534</name>
</gene>
<evidence type="ECO:0000313" key="1">
    <source>
        <dbReference type="EMBL" id="CVK33747.1"/>
    </source>
</evidence>
<evidence type="ECO:0000313" key="2">
    <source>
        <dbReference type="Proteomes" id="UP000069850"/>
    </source>
</evidence>
<dbReference type="Proteomes" id="UP000069850">
    <property type="component" value="Chromosome 1"/>
</dbReference>
<dbReference type="AlphaFoldDB" id="A0A0X3BP00"/>
<name>A0A0X3BP00_9EURY</name>
<organism evidence="1 2">
    <name type="scientific">Methanoculleus bourgensis</name>
    <dbReference type="NCBI Taxonomy" id="83986"/>
    <lineage>
        <taxon>Archaea</taxon>
        <taxon>Methanobacteriati</taxon>
        <taxon>Methanobacteriota</taxon>
        <taxon>Stenosarchaea group</taxon>
        <taxon>Methanomicrobia</taxon>
        <taxon>Methanomicrobiales</taxon>
        <taxon>Methanomicrobiaceae</taxon>
        <taxon>Methanoculleus</taxon>
    </lineage>
</organism>
<protein>
    <submittedName>
        <fullName evidence="1">Uncharacterized protein</fullName>
    </submittedName>
</protein>